<evidence type="ECO:0000256" key="1">
    <source>
        <dbReference type="ARBA" id="ARBA00004196"/>
    </source>
</evidence>
<dbReference type="CDD" id="cd14659">
    <property type="entry name" value="Imelysin-like_IPPA"/>
    <property type="match status" value="1"/>
</dbReference>
<comment type="subcellular location">
    <subcellularLocation>
        <location evidence="1">Cell envelope</location>
    </subcellularLocation>
</comment>
<dbReference type="RefSeq" id="WP_054962530.1">
    <property type="nucleotide sequence ID" value="NZ_LLEI02000091.1"/>
</dbReference>
<evidence type="ECO:0000256" key="2">
    <source>
        <dbReference type="ARBA" id="ARBA00022729"/>
    </source>
</evidence>
<organism evidence="4 5">
    <name type="scientific">Vibrio bivalvicida</name>
    <dbReference type="NCBI Taxonomy" id="1276888"/>
    <lineage>
        <taxon>Bacteria</taxon>
        <taxon>Pseudomonadati</taxon>
        <taxon>Pseudomonadota</taxon>
        <taxon>Gammaproteobacteria</taxon>
        <taxon>Vibrionales</taxon>
        <taxon>Vibrionaceae</taxon>
        <taxon>Vibrio</taxon>
        <taxon>Vibrio oreintalis group</taxon>
    </lineage>
</organism>
<evidence type="ECO:0000259" key="3">
    <source>
        <dbReference type="Pfam" id="PF09375"/>
    </source>
</evidence>
<dbReference type="GO" id="GO:0030313">
    <property type="term" value="C:cell envelope"/>
    <property type="evidence" value="ECO:0007669"/>
    <property type="project" value="UniProtKB-SubCell"/>
</dbReference>
<gene>
    <name evidence="4" type="ORF">APB76_21785</name>
</gene>
<proteinExistence type="predicted"/>
<dbReference type="PROSITE" id="PS51257">
    <property type="entry name" value="PROKAR_LIPOPROTEIN"/>
    <property type="match status" value="1"/>
</dbReference>
<dbReference type="Gene3D" id="1.20.1420.20">
    <property type="entry name" value="M75 peptidase, HXXE motif"/>
    <property type="match status" value="1"/>
</dbReference>
<name>A0A177XTP6_9VIBR</name>
<dbReference type="InterPro" id="IPR034984">
    <property type="entry name" value="Imelysin-like_IPPA"/>
</dbReference>
<comment type="caution">
    <text evidence="4">The sequence shown here is derived from an EMBL/GenBank/DDBJ whole genome shotgun (WGS) entry which is preliminary data.</text>
</comment>
<dbReference type="InterPro" id="IPR018976">
    <property type="entry name" value="Imelysin-like"/>
</dbReference>
<dbReference type="InterPro" id="IPR038352">
    <property type="entry name" value="Imelysin_sf"/>
</dbReference>
<dbReference type="EMBL" id="LLEI02000091">
    <property type="protein sequence ID" value="OAJ91992.1"/>
    <property type="molecule type" value="Genomic_DNA"/>
</dbReference>
<reference evidence="4 5" key="1">
    <citation type="journal article" date="2016" name="Syst. Appl. Microbiol.">
        <title>Vibrio bivalvicida sp. nov., a novel larval pathogen for bivalve molluscs reared in a hatchery.</title>
        <authorList>
            <person name="Dubert J."/>
            <person name="Romalde J.L."/>
            <person name="Prado S."/>
            <person name="Barja J.L."/>
        </authorList>
    </citation>
    <scope>NUCLEOTIDE SEQUENCE [LARGE SCALE GENOMIC DNA]</scope>
    <source>
        <strain evidence="4 5">605</strain>
    </source>
</reference>
<protein>
    <submittedName>
        <fullName evidence="4">Iron-regulated protein A</fullName>
    </submittedName>
</protein>
<feature type="domain" description="Imelysin-like" evidence="3">
    <location>
        <begin position="45"/>
        <end position="322"/>
    </location>
</feature>
<accession>A0A177XTP6</accession>
<dbReference type="Pfam" id="PF09375">
    <property type="entry name" value="Peptidase_M75"/>
    <property type="match status" value="1"/>
</dbReference>
<evidence type="ECO:0000313" key="4">
    <source>
        <dbReference type="EMBL" id="OAJ91992.1"/>
    </source>
</evidence>
<evidence type="ECO:0000313" key="5">
    <source>
        <dbReference type="Proteomes" id="UP000078406"/>
    </source>
</evidence>
<dbReference type="AlphaFoldDB" id="A0A177XTP6"/>
<dbReference type="Proteomes" id="UP000078406">
    <property type="component" value="Unassembled WGS sequence"/>
</dbReference>
<keyword evidence="2" id="KW-0732">Signal</keyword>
<sequence length="343" mass="38573">MKQKHYVLNAAIITALSGCQGTQTDQTLPQSTNHLSQGVYEVEFASAQAFRHESSKLSASISAYCASSTDLDSVEEQWHQTMLTWMALQGQERGPELALAQSWNIQFWPDKKNTTGRKMSRLINRPLAWSQQDIAQQSVTVQGLGSIEWLLYDKASNLSGSAVTCDTAQAISKNIEINADKIAQAWGTNPWADLDEKQWESEYIALLSNQLEYSMKKMSRPLANFGKPRPYFSESWRSETSMQNLKANVEAMNLLYLANGEGLDALLREKGKANLADRISNQFAMTIETWPTDESLFDMLQTKKGYQKAYSQYNKLEQLKYLIHEEVAIELGVIIGFNATDGD</sequence>